<feature type="transmembrane region" description="Helical" evidence="6">
    <location>
        <begin position="279"/>
        <end position="302"/>
    </location>
</feature>
<dbReference type="Proteomes" id="UP000305100">
    <property type="component" value="Unassembled WGS sequence"/>
</dbReference>
<dbReference type="GO" id="GO:0015421">
    <property type="term" value="F:ABC-type oligopeptide transporter activity"/>
    <property type="evidence" value="ECO:0007669"/>
    <property type="project" value="TreeGrafter"/>
</dbReference>
<dbReference type="PANTHER" id="PTHR43394">
    <property type="entry name" value="ATP-DEPENDENT PERMEASE MDL1, MITOCHONDRIAL"/>
    <property type="match status" value="1"/>
</dbReference>
<evidence type="ECO:0000313" key="10">
    <source>
        <dbReference type="Proteomes" id="UP000305100"/>
    </source>
</evidence>
<evidence type="ECO:0008006" key="11">
    <source>
        <dbReference type="Google" id="ProtNLM"/>
    </source>
</evidence>
<feature type="domain" description="Peptidase C39" evidence="8">
    <location>
        <begin position="10"/>
        <end position="139"/>
    </location>
</feature>
<dbReference type="GO" id="GO:0006508">
    <property type="term" value="P:proteolysis"/>
    <property type="evidence" value="ECO:0007669"/>
    <property type="project" value="InterPro"/>
</dbReference>
<dbReference type="GO" id="GO:0005886">
    <property type="term" value="C:plasma membrane"/>
    <property type="evidence" value="ECO:0007669"/>
    <property type="project" value="UniProtKB-SubCell"/>
</dbReference>
<keyword evidence="4 6" id="KW-1133">Transmembrane helix</keyword>
<dbReference type="Pfam" id="PF00664">
    <property type="entry name" value="ABC_membrane"/>
    <property type="match status" value="1"/>
</dbReference>
<feature type="transmembrane region" description="Helical" evidence="6">
    <location>
        <begin position="168"/>
        <end position="190"/>
    </location>
</feature>
<protein>
    <recommendedName>
        <fullName evidence="11">Peptide cleavage/export ABC transporter</fullName>
    </recommendedName>
</protein>
<evidence type="ECO:0000256" key="3">
    <source>
        <dbReference type="ARBA" id="ARBA00022801"/>
    </source>
</evidence>
<dbReference type="CDD" id="cd18570">
    <property type="entry name" value="ABC_6TM_PCAT1_LagD_like"/>
    <property type="match status" value="1"/>
</dbReference>
<dbReference type="CDD" id="cd02418">
    <property type="entry name" value="Peptidase_C39B"/>
    <property type="match status" value="1"/>
</dbReference>
<evidence type="ECO:0000256" key="1">
    <source>
        <dbReference type="ARBA" id="ARBA00004651"/>
    </source>
</evidence>
<evidence type="ECO:0000259" key="7">
    <source>
        <dbReference type="PROSITE" id="PS50929"/>
    </source>
</evidence>
<name>A0A5R9CV68_9LACO</name>
<comment type="subcellular location">
    <subcellularLocation>
        <location evidence="1">Cell membrane</location>
        <topology evidence="1">Multi-pass membrane protein</topology>
    </subcellularLocation>
</comment>
<evidence type="ECO:0000313" key="9">
    <source>
        <dbReference type="EMBL" id="TLQ19324.1"/>
    </source>
</evidence>
<dbReference type="GO" id="GO:0005524">
    <property type="term" value="F:ATP binding"/>
    <property type="evidence" value="ECO:0007669"/>
    <property type="project" value="InterPro"/>
</dbReference>
<sequence>MFNYKNYVSQLDETDCGAAALSMILRAYKSKVSIAKIRSVAQTDKNGTTALGLVNAAAHFKIDTKVVKASKSFFSNLPSGISLPIIAHVDKDNGLLHYVVITAVHKNYLVVADPDPTVKVHRVTIDEFDHIWTGIAFLMQPTQDYKPQKDDGDSLWATSKILLRQKHIIFVIILATFLSTLITIGGAFFLQQIVDQYVARKMLTTLNVAAISLLVAYLFHGVFHYVQGVLSAVLGQRLSAELLLAYIHHLFKLPLAFFDTRKTGEITSRFDDASNIILTLGRTAVITILNFGTILVIGAVLVCISPKLFLIAMLSFPVYILIILAFYSLFEHWNNETMEQNALLNSQIIESLHGMECIKKLFEISKSGVGKLRQTLKLPSLYWCAAVVHSFSRADDIFPTS</sequence>
<dbReference type="Pfam" id="PF03412">
    <property type="entry name" value="Peptidase_C39"/>
    <property type="match status" value="1"/>
</dbReference>
<dbReference type="AlphaFoldDB" id="A0A5R9CV68"/>
<reference evidence="9 10" key="1">
    <citation type="submission" date="2019-05" db="EMBL/GenBank/DDBJ databases">
        <title>The metagenome of a microbial culture collection derived from dairy environment covers the genomic content of the human microbiome.</title>
        <authorList>
            <person name="Roder T."/>
            <person name="Wuthrich D."/>
            <person name="Sattari Z."/>
            <person name="Von Ah U."/>
            <person name="Bar C."/>
            <person name="Ronchi F."/>
            <person name="Macpherson A.J."/>
            <person name="Ganal-Vonarburg S.C."/>
            <person name="Bruggmann R."/>
            <person name="Vergeres G."/>
        </authorList>
    </citation>
    <scope>NUCLEOTIDE SEQUENCE [LARGE SCALE GENOMIC DNA]</scope>
    <source>
        <strain evidence="9 10">FAM 1079</strain>
    </source>
</reference>
<evidence type="ECO:0000259" key="8">
    <source>
        <dbReference type="PROSITE" id="PS50990"/>
    </source>
</evidence>
<keyword evidence="2 6" id="KW-0812">Transmembrane</keyword>
<evidence type="ECO:0000256" key="4">
    <source>
        <dbReference type="ARBA" id="ARBA00022989"/>
    </source>
</evidence>
<dbReference type="InterPro" id="IPR039421">
    <property type="entry name" value="Type_1_exporter"/>
</dbReference>
<evidence type="ECO:0000256" key="5">
    <source>
        <dbReference type="ARBA" id="ARBA00023136"/>
    </source>
</evidence>
<dbReference type="Gene3D" id="1.20.1560.10">
    <property type="entry name" value="ABC transporter type 1, transmembrane domain"/>
    <property type="match status" value="1"/>
</dbReference>
<dbReference type="SUPFAM" id="SSF90123">
    <property type="entry name" value="ABC transporter transmembrane region"/>
    <property type="match status" value="1"/>
</dbReference>
<dbReference type="InterPro" id="IPR005074">
    <property type="entry name" value="Peptidase_C39"/>
</dbReference>
<feature type="transmembrane region" description="Helical" evidence="6">
    <location>
        <begin position="202"/>
        <end position="226"/>
    </location>
</feature>
<organism evidence="9 10">
    <name type="scientific">Lentilactobacillus parafarraginis</name>
    <dbReference type="NCBI Taxonomy" id="390842"/>
    <lineage>
        <taxon>Bacteria</taxon>
        <taxon>Bacillati</taxon>
        <taxon>Bacillota</taxon>
        <taxon>Bacilli</taxon>
        <taxon>Lactobacillales</taxon>
        <taxon>Lactobacillaceae</taxon>
        <taxon>Lentilactobacillus</taxon>
    </lineage>
</organism>
<accession>A0A5R9CV68</accession>
<dbReference type="PROSITE" id="PS50929">
    <property type="entry name" value="ABC_TM1F"/>
    <property type="match status" value="1"/>
</dbReference>
<proteinExistence type="predicted"/>
<comment type="caution">
    <text evidence="9">The sequence shown here is derived from an EMBL/GenBank/DDBJ whole genome shotgun (WGS) entry which is preliminary data.</text>
</comment>
<dbReference type="GO" id="GO:0008233">
    <property type="term" value="F:peptidase activity"/>
    <property type="evidence" value="ECO:0007669"/>
    <property type="project" value="InterPro"/>
</dbReference>
<evidence type="ECO:0000256" key="6">
    <source>
        <dbReference type="SAM" id="Phobius"/>
    </source>
</evidence>
<dbReference type="OrthoDB" id="9762778at2"/>
<gene>
    <name evidence="9" type="ORF">FEZ41_07005</name>
</gene>
<dbReference type="EMBL" id="VBSX01000014">
    <property type="protein sequence ID" value="TLQ19324.1"/>
    <property type="molecule type" value="Genomic_DNA"/>
</dbReference>
<dbReference type="InterPro" id="IPR011527">
    <property type="entry name" value="ABC1_TM_dom"/>
</dbReference>
<dbReference type="Gene3D" id="3.90.70.10">
    <property type="entry name" value="Cysteine proteinases"/>
    <property type="match status" value="1"/>
</dbReference>
<evidence type="ECO:0000256" key="2">
    <source>
        <dbReference type="ARBA" id="ARBA00022692"/>
    </source>
</evidence>
<feature type="transmembrane region" description="Helical" evidence="6">
    <location>
        <begin position="308"/>
        <end position="330"/>
    </location>
</feature>
<dbReference type="InterPro" id="IPR036640">
    <property type="entry name" value="ABC1_TM_sf"/>
</dbReference>
<keyword evidence="3" id="KW-0378">Hydrolase</keyword>
<dbReference type="PROSITE" id="PS50990">
    <property type="entry name" value="PEPTIDASE_C39"/>
    <property type="match status" value="1"/>
</dbReference>
<keyword evidence="5 6" id="KW-0472">Membrane</keyword>
<dbReference type="PANTHER" id="PTHR43394:SF1">
    <property type="entry name" value="ATP-BINDING CASSETTE SUB-FAMILY B MEMBER 10, MITOCHONDRIAL"/>
    <property type="match status" value="1"/>
</dbReference>
<feature type="domain" description="ABC transmembrane type-1" evidence="7">
    <location>
        <begin position="170"/>
        <end position="359"/>
    </location>
</feature>